<evidence type="ECO:0000256" key="10">
    <source>
        <dbReference type="ARBA" id="ARBA00031423"/>
    </source>
</evidence>
<evidence type="ECO:0000256" key="11">
    <source>
        <dbReference type="ARBA" id="ARBA00031501"/>
    </source>
</evidence>
<comment type="caution">
    <text evidence="12">The sequence shown here is derived from an EMBL/GenBank/DDBJ whole genome shotgun (WGS) entry which is preliminary data.</text>
</comment>
<keyword evidence="6" id="KW-0963">Cytoplasm</keyword>
<sequence length="598" mass="70390">MPQEKTDFSNSKTAHQWLKIGKKRRAGVLVPLFSIYSQNSVGIGEIPDIKLLVDWCTKVNISIIQLLPLNDTGYNFSPYDAESSYALDPMYLSLSNIYGLETNNFKNEIDKLRRKFNIKNNRVNYEIKHEKLKLLKKMFDSTYEMPSEFEEYKEKNKYWLRDYAIYKTIKDKFKQNSWEKWADPYKNLDNNTSTQLIKTEYRTVVFYEWLQWQLYIQMTDLKEYADEQDVFIMGDLPLLVSKDSADVWSKKEYYILDKCTGTPLDFEYIKGQRWGMPPYNWVKLENRDFNHIKERLKYAENFYDIYRIDHFMGLFRLWVIDNKSPIELGGFEGKYIPENPELWETQGLNILNKMLESTSMLPCGENLGDVPECANNVLNNYLIPGLEIQRWTFKHIANKYNNISMLSTHDTSTFIDWWGNECGTINSDFIKKLCDENELSYKSTINKLFDINNSAGKRLGWKENINTKEKMLKTLNLPFEKSGGFEYAYLNSYGEKQKFLEFLQFKELPEKNASKTLLFNALKKSLDSNTIFSIQLILDWLELGDIFNNIKKSEPRINIPGTISGNNWTFAIPVPLEKFLDMTVNKTIIDLNRSAHRT</sequence>
<accession>A0A1F4V904</accession>
<dbReference type="InterPro" id="IPR003385">
    <property type="entry name" value="Glyco_hydro_77"/>
</dbReference>
<comment type="similarity">
    <text evidence="3">Belongs to the disproportionating enzyme family.</text>
</comment>
<evidence type="ECO:0000256" key="7">
    <source>
        <dbReference type="ARBA" id="ARBA00022676"/>
    </source>
</evidence>
<keyword evidence="7" id="KW-0328">Glycosyltransferase</keyword>
<dbReference type="InterPro" id="IPR017853">
    <property type="entry name" value="GH"/>
</dbReference>
<dbReference type="Pfam" id="PF02446">
    <property type="entry name" value="Glyco_hydro_77"/>
    <property type="match status" value="1"/>
</dbReference>
<evidence type="ECO:0000256" key="3">
    <source>
        <dbReference type="ARBA" id="ARBA00005684"/>
    </source>
</evidence>
<dbReference type="PANTHER" id="PTHR32518:SF3">
    <property type="entry name" value="4-ALPHA-GLUCANOTRANSFERASE"/>
    <property type="match status" value="1"/>
</dbReference>
<proteinExistence type="inferred from homology"/>
<reference evidence="12 13" key="1">
    <citation type="journal article" date="2016" name="Nat. Commun.">
        <title>Thousands of microbial genomes shed light on interconnected biogeochemical processes in an aquifer system.</title>
        <authorList>
            <person name="Anantharaman K."/>
            <person name="Brown C.T."/>
            <person name="Hug L.A."/>
            <person name="Sharon I."/>
            <person name="Castelle C.J."/>
            <person name="Probst A.J."/>
            <person name="Thomas B.C."/>
            <person name="Singh A."/>
            <person name="Wilkins M.J."/>
            <person name="Karaoz U."/>
            <person name="Brodie E.L."/>
            <person name="Williams K.H."/>
            <person name="Hubbard S.S."/>
            <person name="Banfield J.F."/>
        </authorList>
    </citation>
    <scope>NUCLEOTIDE SEQUENCE [LARGE SCALE GENOMIC DNA]</scope>
</reference>
<dbReference type="SUPFAM" id="SSF51445">
    <property type="entry name" value="(Trans)glycosidases"/>
    <property type="match status" value="1"/>
</dbReference>
<comment type="catalytic activity">
    <reaction evidence="1">
        <text>Transfers a segment of a (1-&gt;4)-alpha-D-glucan to a new position in an acceptor, which may be glucose or a (1-&gt;4)-alpha-D-glucan.</text>
        <dbReference type="EC" id="2.4.1.25"/>
    </reaction>
</comment>
<dbReference type="GO" id="GO:0004134">
    <property type="term" value="F:4-alpha-glucanotransferase activity"/>
    <property type="evidence" value="ECO:0007669"/>
    <property type="project" value="UniProtKB-EC"/>
</dbReference>
<evidence type="ECO:0000256" key="9">
    <source>
        <dbReference type="ARBA" id="ARBA00023277"/>
    </source>
</evidence>
<dbReference type="PANTHER" id="PTHR32518">
    <property type="match status" value="1"/>
</dbReference>
<comment type="subcellular location">
    <subcellularLocation>
        <location evidence="2">Cytoplasm</location>
    </subcellularLocation>
</comment>
<dbReference type="AlphaFoldDB" id="A0A1F4V904"/>
<name>A0A1F4V904_UNCKA</name>
<organism evidence="12 13">
    <name type="scientific">candidate division WWE3 bacterium RIFCSPHIGHO2_02_FULL_38_14</name>
    <dbReference type="NCBI Taxonomy" id="1802620"/>
    <lineage>
        <taxon>Bacteria</taxon>
        <taxon>Katanobacteria</taxon>
    </lineage>
</organism>
<dbReference type="STRING" id="1802620.A3D91_00050"/>
<evidence type="ECO:0000256" key="2">
    <source>
        <dbReference type="ARBA" id="ARBA00004496"/>
    </source>
</evidence>
<evidence type="ECO:0000313" key="12">
    <source>
        <dbReference type="EMBL" id="OGC53410.1"/>
    </source>
</evidence>
<evidence type="ECO:0000256" key="6">
    <source>
        <dbReference type="ARBA" id="ARBA00022490"/>
    </source>
</evidence>
<keyword evidence="8" id="KW-0808">Transferase</keyword>
<keyword evidence="9" id="KW-0119">Carbohydrate metabolism</keyword>
<dbReference type="GO" id="GO:0005737">
    <property type="term" value="C:cytoplasm"/>
    <property type="evidence" value="ECO:0007669"/>
    <property type="project" value="UniProtKB-SubCell"/>
</dbReference>
<evidence type="ECO:0000256" key="5">
    <source>
        <dbReference type="ARBA" id="ARBA00020295"/>
    </source>
</evidence>
<dbReference type="Proteomes" id="UP000178127">
    <property type="component" value="Unassembled WGS sequence"/>
</dbReference>
<evidence type="ECO:0000256" key="8">
    <source>
        <dbReference type="ARBA" id="ARBA00022679"/>
    </source>
</evidence>
<gene>
    <name evidence="12" type="ORF">A3D91_00050</name>
</gene>
<dbReference type="EC" id="2.4.1.25" evidence="4"/>
<dbReference type="Gene3D" id="3.20.20.80">
    <property type="entry name" value="Glycosidases"/>
    <property type="match status" value="1"/>
</dbReference>
<dbReference type="GO" id="GO:0005975">
    <property type="term" value="P:carbohydrate metabolic process"/>
    <property type="evidence" value="ECO:0007669"/>
    <property type="project" value="InterPro"/>
</dbReference>
<evidence type="ECO:0000313" key="13">
    <source>
        <dbReference type="Proteomes" id="UP000178127"/>
    </source>
</evidence>
<evidence type="ECO:0000256" key="4">
    <source>
        <dbReference type="ARBA" id="ARBA00012560"/>
    </source>
</evidence>
<evidence type="ECO:0000256" key="1">
    <source>
        <dbReference type="ARBA" id="ARBA00000439"/>
    </source>
</evidence>
<protein>
    <recommendedName>
        <fullName evidence="5">4-alpha-glucanotransferase</fullName>
        <ecNumber evidence="4">2.4.1.25</ecNumber>
    </recommendedName>
    <alternativeName>
        <fullName evidence="10">Amylomaltase</fullName>
    </alternativeName>
    <alternativeName>
        <fullName evidence="11">Disproportionating enzyme</fullName>
    </alternativeName>
</protein>
<dbReference type="EMBL" id="MEVD01000014">
    <property type="protein sequence ID" value="OGC53410.1"/>
    <property type="molecule type" value="Genomic_DNA"/>
</dbReference>